<feature type="transmembrane region" description="Helical" evidence="4">
    <location>
        <begin position="357"/>
        <end position="377"/>
    </location>
</feature>
<keyword evidence="2 4" id="KW-1133">Transmembrane helix</keyword>
<evidence type="ECO:0000259" key="5">
    <source>
        <dbReference type="PROSITE" id="PS50850"/>
    </source>
</evidence>
<feature type="transmembrane region" description="Helical" evidence="4">
    <location>
        <begin position="326"/>
        <end position="345"/>
    </location>
</feature>
<gene>
    <name evidence="6" type="ORF">GCM10023156_28420</name>
</gene>
<name>A0ABP8MU89_9BACT</name>
<dbReference type="InterPro" id="IPR036259">
    <property type="entry name" value="MFS_trans_sf"/>
</dbReference>
<evidence type="ECO:0000256" key="4">
    <source>
        <dbReference type="SAM" id="Phobius"/>
    </source>
</evidence>
<accession>A0ABP8MU89</accession>
<evidence type="ECO:0000256" key="2">
    <source>
        <dbReference type="ARBA" id="ARBA00022989"/>
    </source>
</evidence>
<feature type="transmembrane region" description="Helical" evidence="4">
    <location>
        <begin position="53"/>
        <end position="71"/>
    </location>
</feature>
<dbReference type="Pfam" id="PF07690">
    <property type="entry name" value="MFS_1"/>
    <property type="match status" value="1"/>
</dbReference>
<dbReference type="SUPFAM" id="SSF103473">
    <property type="entry name" value="MFS general substrate transporter"/>
    <property type="match status" value="1"/>
</dbReference>
<dbReference type="PROSITE" id="PS50850">
    <property type="entry name" value="MFS"/>
    <property type="match status" value="1"/>
</dbReference>
<dbReference type="InterPro" id="IPR020846">
    <property type="entry name" value="MFS_dom"/>
</dbReference>
<proteinExistence type="predicted"/>
<feature type="transmembrane region" description="Helical" evidence="4">
    <location>
        <begin position="111"/>
        <end position="130"/>
    </location>
</feature>
<keyword evidence="1 4" id="KW-0812">Transmembrane</keyword>
<feature type="transmembrane region" description="Helical" evidence="4">
    <location>
        <begin position="151"/>
        <end position="168"/>
    </location>
</feature>
<sequence>MGESKSPPLRPPLTVAMLALVIAGEAIFFLPFVIARVFRPTLLEVFGISNLELGYAFSAYGVIAMLAYFPGGPLADAFAPRKMMTLALLSTSLGGLALAAIPSITMMKWLYAYWGLTTILLFWAAMIRATREIGGETYSGTAFGILDGGRGLVAAATGSVAVLVYSWLLQGDSDAASIAERTAAFRQVILVFTGITLASGGLVWFAVRSDLSDTMTSEPRITWAGVLAVLKMPAVALQAVIIVCAYVGYKGLDDISLYAREVLGYDEVAAAHTSTMSMWIRPVAAIAAGIVADRSRISRITALSFLVVAIGCGSIAFGVFKPGMNAVFFGTIIATSAAVFALRGLYFAIMQEGNVPFHYTGTAVGVVSAIGYTPDVFMGPMMGKLLDDSPGALGHQHLFAVVALFALIGMVASLVFSMLPKPDPQD</sequence>
<dbReference type="CDD" id="cd06174">
    <property type="entry name" value="MFS"/>
    <property type="match status" value="1"/>
</dbReference>
<dbReference type="InterPro" id="IPR011701">
    <property type="entry name" value="MFS"/>
</dbReference>
<keyword evidence="7" id="KW-1185">Reference proteome</keyword>
<evidence type="ECO:0000256" key="3">
    <source>
        <dbReference type="ARBA" id="ARBA00023136"/>
    </source>
</evidence>
<dbReference type="Proteomes" id="UP001500840">
    <property type="component" value="Unassembled WGS sequence"/>
</dbReference>
<feature type="transmembrane region" description="Helical" evidence="4">
    <location>
        <begin position="228"/>
        <end position="249"/>
    </location>
</feature>
<feature type="transmembrane region" description="Helical" evidence="4">
    <location>
        <begin position="269"/>
        <end position="291"/>
    </location>
</feature>
<feature type="transmembrane region" description="Helical" evidence="4">
    <location>
        <begin position="83"/>
        <end position="105"/>
    </location>
</feature>
<evidence type="ECO:0000313" key="6">
    <source>
        <dbReference type="EMBL" id="GAA4455040.1"/>
    </source>
</evidence>
<evidence type="ECO:0000256" key="1">
    <source>
        <dbReference type="ARBA" id="ARBA00022692"/>
    </source>
</evidence>
<comment type="caution">
    <text evidence="6">The sequence shown here is derived from an EMBL/GenBank/DDBJ whole genome shotgun (WGS) entry which is preliminary data.</text>
</comment>
<feature type="transmembrane region" description="Helical" evidence="4">
    <location>
        <begin position="397"/>
        <end position="419"/>
    </location>
</feature>
<evidence type="ECO:0000313" key="7">
    <source>
        <dbReference type="Proteomes" id="UP001500840"/>
    </source>
</evidence>
<dbReference type="RefSeq" id="WP_345323008.1">
    <property type="nucleotide sequence ID" value="NZ_BAABGA010000035.1"/>
</dbReference>
<feature type="transmembrane region" description="Helical" evidence="4">
    <location>
        <begin position="303"/>
        <end position="320"/>
    </location>
</feature>
<feature type="domain" description="Major facilitator superfamily (MFS) profile" evidence="5">
    <location>
        <begin position="12"/>
        <end position="421"/>
    </location>
</feature>
<dbReference type="Gene3D" id="1.20.1250.20">
    <property type="entry name" value="MFS general substrate transporter like domains"/>
    <property type="match status" value="2"/>
</dbReference>
<feature type="transmembrane region" description="Helical" evidence="4">
    <location>
        <begin position="188"/>
        <end position="207"/>
    </location>
</feature>
<dbReference type="EMBL" id="BAABGA010000035">
    <property type="protein sequence ID" value="GAA4455040.1"/>
    <property type="molecule type" value="Genomic_DNA"/>
</dbReference>
<organism evidence="6 7">
    <name type="scientific">Novipirellula rosea</name>
    <dbReference type="NCBI Taxonomy" id="1031540"/>
    <lineage>
        <taxon>Bacteria</taxon>
        <taxon>Pseudomonadati</taxon>
        <taxon>Planctomycetota</taxon>
        <taxon>Planctomycetia</taxon>
        <taxon>Pirellulales</taxon>
        <taxon>Pirellulaceae</taxon>
        <taxon>Novipirellula</taxon>
    </lineage>
</organism>
<protein>
    <recommendedName>
        <fullName evidence="5">Major facilitator superfamily (MFS) profile domain-containing protein</fullName>
    </recommendedName>
</protein>
<keyword evidence="3 4" id="KW-0472">Membrane</keyword>
<reference evidence="7" key="1">
    <citation type="journal article" date="2019" name="Int. J. Syst. Evol. Microbiol.">
        <title>The Global Catalogue of Microorganisms (GCM) 10K type strain sequencing project: providing services to taxonomists for standard genome sequencing and annotation.</title>
        <authorList>
            <consortium name="The Broad Institute Genomics Platform"/>
            <consortium name="The Broad Institute Genome Sequencing Center for Infectious Disease"/>
            <person name="Wu L."/>
            <person name="Ma J."/>
        </authorList>
    </citation>
    <scope>NUCLEOTIDE SEQUENCE [LARGE SCALE GENOMIC DNA]</scope>
    <source>
        <strain evidence="7">JCM 17759</strain>
    </source>
</reference>
<feature type="transmembrane region" description="Helical" evidence="4">
    <location>
        <begin position="12"/>
        <end position="33"/>
    </location>
</feature>